<proteinExistence type="predicted"/>
<dbReference type="Proteomes" id="UP000024635">
    <property type="component" value="Unassembled WGS sequence"/>
</dbReference>
<sequence length="93" mass="9811">MVAGTYSKLQTAVDKGHDRGAATLVVCCTEAASGLHAASTGAARNQSARATVPPLVYGRLEFTEMVRIDGSAREGPFGNRDKEEGNIMIHMCS</sequence>
<protein>
    <submittedName>
        <fullName evidence="1">Uncharacterized protein</fullName>
    </submittedName>
</protein>
<reference evidence="2" key="1">
    <citation type="journal article" date="2015" name="Nat. Genet.">
        <title>The genome and transcriptome of the zoonotic hookworm Ancylostoma ceylanicum identify infection-specific gene families.</title>
        <authorList>
            <person name="Schwarz E.M."/>
            <person name="Hu Y."/>
            <person name="Antoshechkin I."/>
            <person name="Miller M.M."/>
            <person name="Sternberg P.W."/>
            <person name="Aroian R.V."/>
        </authorList>
    </citation>
    <scope>NUCLEOTIDE SEQUENCE</scope>
    <source>
        <strain evidence="2">HY135</strain>
    </source>
</reference>
<evidence type="ECO:0000313" key="1">
    <source>
        <dbReference type="EMBL" id="EYB98344.1"/>
    </source>
</evidence>
<organism evidence="1 2">
    <name type="scientific">Ancylostoma ceylanicum</name>
    <dbReference type="NCBI Taxonomy" id="53326"/>
    <lineage>
        <taxon>Eukaryota</taxon>
        <taxon>Metazoa</taxon>
        <taxon>Ecdysozoa</taxon>
        <taxon>Nematoda</taxon>
        <taxon>Chromadorea</taxon>
        <taxon>Rhabditida</taxon>
        <taxon>Rhabditina</taxon>
        <taxon>Rhabditomorpha</taxon>
        <taxon>Strongyloidea</taxon>
        <taxon>Ancylostomatidae</taxon>
        <taxon>Ancylostomatinae</taxon>
        <taxon>Ancylostoma</taxon>
    </lineage>
</organism>
<accession>A0A016T6W1</accession>
<gene>
    <name evidence="1" type="primary">Acey_s0132.g1730</name>
    <name evidence="1" type="ORF">Y032_0132g1730</name>
</gene>
<keyword evidence="2" id="KW-1185">Reference proteome</keyword>
<evidence type="ECO:0000313" key="2">
    <source>
        <dbReference type="Proteomes" id="UP000024635"/>
    </source>
</evidence>
<comment type="caution">
    <text evidence="1">The sequence shown here is derived from an EMBL/GenBank/DDBJ whole genome shotgun (WGS) entry which is preliminary data.</text>
</comment>
<dbReference type="EMBL" id="JARK01001468">
    <property type="protein sequence ID" value="EYB98344.1"/>
    <property type="molecule type" value="Genomic_DNA"/>
</dbReference>
<name>A0A016T6W1_9BILA</name>
<dbReference type="AlphaFoldDB" id="A0A016T6W1"/>